<evidence type="ECO:0000256" key="6">
    <source>
        <dbReference type="SAM" id="Phobius"/>
    </source>
</evidence>
<dbReference type="GO" id="GO:0016491">
    <property type="term" value="F:oxidoreductase activity"/>
    <property type="evidence" value="ECO:0007669"/>
    <property type="project" value="UniProtKB-KW"/>
</dbReference>
<dbReference type="Gene3D" id="2.40.30.10">
    <property type="entry name" value="Translation factors"/>
    <property type="match status" value="1"/>
</dbReference>
<dbReference type="EMBL" id="LBVO01000013">
    <property type="protein sequence ID" value="KKQ90069.1"/>
    <property type="molecule type" value="Genomic_DNA"/>
</dbReference>
<evidence type="ECO:0000256" key="2">
    <source>
        <dbReference type="ARBA" id="ARBA00022692"/>
    </source>
</evidence>
<dbReference type="Pfam" id="PF01794">
    <property type="entry name" value="Ferric_reduct"/>
    <property type="match status" value="1"/>
</dbReference>
<feature type="domain" description="FAD-binding FR-type" evidence="7">
    <location>
        <begin position="210"/>
        <end position="308"/>
    </location>
</feature>
<feature type="non-terminal residue" evidence="8">
    <location>
        <position position="317"/>
    </location>
</feature>
<dbReference type="InterPro" id="IPR017938">
    <property type="entry name" value="Riboflavin_synthase-like_b-brl"/>
</dbReference>
<evidence type="ECO:0000256" key="5">
    <source>
        <dbReference type="ARBA" id="ARBA00023136"/>
    </source>
</evidence>
<dbReference type="InterPro" id="IPR050369">
    <property type="entry name" value="RBOH/FRE"/>
</dbReference>
<dbReference type="SUPFAM" id="SSF63380">
    <property type="entry name" value="Riboflavin synthase domain-like"/>
    <property type="match status" value="1"/>
</dbReference>
<evidence type="ECO:0000256" key="3">
    <source>
        <dbReference type="ARBA" id="ARBA00022989"/>
    </source>
</evidence>
<evidence type="ECO:0000313" key="9">
    <source>
        <dbReference type="Proteomes" id="UP000033934"/>
    </source>
</evidence>
<feature type="transmembrane region" description="Helical" evidence="6">
    <location>
        <begin position="85"/>
        <end position="107"/>
    </location>
</feature>
<dbReference type="InterPro" id="IPR017927">
    <property type="entry name" value="FAD-bd_FR_type"/>
</dbReference>
<keyword evidence="2 6" id="KW-0812">Transmembrane</keyword>
<accession>A0A0G0NW12</accession>
<reference evidence="8 9" key="1">
    <citation type="journal article" date="2015" name="Nature">
        <title>rRNA introns, odd ribosomes, and small enigmatic genomes across a large radiation of phyla.</title>
        <authorList>
            <person name="Brown C.T."/>
            <person name="Hug L.A."/>
            <person name="Thomas B.C."/>
            <person name="Sharon I."/>
            <person name="Castelle C.J."/>
            <person name="Singh A."/>
            <person name="Wilkins M.J."/>
            <person name="Williams K.H."/>
            <person name="Banfield J.F."/>
        </authorList>
    </citation>
    <scope>NUCLEOTIDE SEQUENCE [LARGE SCALE GENOMIC DNA]</scope>
</reference>
<feature type="transmembrane region" description="Helical" evidence="6">
    <location>
        <begin position="38"/>
        <end position="64"/>
    </location>
</feature>
<keyword evidence="5 6" id="KW-0472">Membrane</keyword>
<protein>
    <submittedName>
        <fullName evidence="8">Membrane flavodoxin oxidoreductase</fullName>
    </submittedName>
</protein>
<feature type="transmembrane region" description="Helical" evidence="6">
    <location>
        <begin position="186"/>
        <end position="205"/>
    </location>
</feature>
<comment type="subcellular location">
    <subcellularLocation>
        <location evidence="1">Membrane</location>
        <topology evidence="1">Multi-pass membrane protein</topology>
    </subcellularLocation>
</comment>
<proteinExistence type="predicted"/>
<feature type="transmembrane region" description="Helical" evidence="6">
    <location>
        <begin position="127"/>
        <end position="148"/>
    </location>
</feature>
<dbReference type="PROSITE" id="PS51384">
    <property type="entry name" value="FAD_FR"/>
    <property type="match status" value="1"/>
</dbReference>
<name>A0A0G0NW12_9BACT</name>
<evidence type="ECO:0000259" key="7">
    <source>
        <dbReference type="PROSITE" id="PS51384"/>
    </source>
</evidence>
<evidence type="ECO:0000256" key="4">
    <source>
        <dbReference type="ARBA" id="ARBA00023002"/>
    </source>
</evidence>
<comment type="caution">
    <text evidence="8">The sequence shown here is derived from an EMBL/GenBank/DDBJ whole genome shotgun (WGS) entry which is preliminary data.</text>
</comment>
<feature type="transmembrane region" description="Helical" evidence="6">
    <location>
        <begin position="7"/>
        <end position="26"/>
    </location>
</feature>
<keyword evidence="4" id="KW-0560">Oxidoreductase</keyword>
<keyword evidence="3 6" id="KW-1133">Transmembrane helix</keyword>
<dbReference type="AlphaFoldDB" id="A0A0G0NW12"/>
<dbReference type="Pfam" id="PF08022">
    <property type="entry name" value="FAD_binding_8"/>
    <property type="match status" value="1"/>
</dbReference>
<sequence>MAKFFKLKQSILLTIILIIPIFLWLIQEPLGDRFSSSAAILLSLGRLAALEGLMLFALTIILTSRIKIIENIFFGLNRAFVSHHNYGGIAFTFLLLHPVLLAVRYLFTSATLAMNFLLPSLGNIPRLFGTLALSMMIVILFITFYLKIKYNIWKFLHKFMGVSFMLAFVHIYLIPSDISHNMFLRYYILFWAVLAIAAYLYRVIFNEVLVKKYNYVVESVRPLTQNIIEIILKPVQQKIIYQPGQFAFFSFDQSKFTEQHPFSFTSNPGENNVAIAVKALGDYSQNMSQIQVGTKCLIEGPYGRFSYTYAPNKDQVW</sequence>
<organism evidence="8 9">
    <name type="scientific">Berkelbacteria bacterium GW2011_GWA2_38_9</name>
    <dbReference type="NCBI Taxonomy" id="1618334"/>
    <lineage>
        <taxon>Bacteria</taxon>
        <taxon>Candidatus Berkelbacteria</taxon>
    </lineage>
</organism>
<dbReference type="Proteomes" id="UP000033934">
    <property type="component" value="Unassembled WGS sequence"/>
</dbReference>
<dbReference type="GO" id="GO:0005886">
    <property type="term" value="C:plasma membrane"/>
    <property type="evidence" value="ECO:0007669"/>
    <property type="project" value="TreeGrafter"/>
</dbReference>
<evidence type="ECO:0000256" key="1">
    <source>
        <dbReference type="ARBA" id="ARBA00004141"/>
    </source>
</evidence>
<feature type="transmembrane region" description="Helical" evidence="6">
    <location>
        <begin position="155"/>
        <end position="174"/>
    </location>
</feature>
<dbReference type="InterPro" id="IPR013112">
    <property type="entry name" value="FAD-bd_8"/>
</dbReference>
<gene>
    <name evidence="8" type="ORF">UT11_C0013G0013</name>
</gene>
<dbReference type="PANTHER" id="PTHR11972">
    <property type="entry name" value="NADPH OXIDASE"/>
    <property type="match status" value="1"/>
</dbReference>
<dbReference type="InterPro" id="IPR013130">
    <property type="entry name" value="Fe3_Rdtase_TM_dom"/>
</dbReference>
<evidence type="ECO:0000313" key="8">
    <source>
        <dbReference type="EMBL" id="KKQ90069.1"/>
    </source>
</evidence>